<keyword evidence="7" id="KW-0325">Glycoprotein</keyword>
<keyword evidence="10" id="KW-0812">Transmembrane</keyword>
<dbReference type="InterPro" id="IPR051427">
    <property type="entry name" value="Nectin/Nectin-like"/>
</dbReference>
<dbReference type="Pfam" id="PF14604">
    <property type="entry name" value="SH3_9"/>
    <property type="match status" value="1"/>
</dbReference>
<dbReference type="FunCoup" id="C3YR06">
    <property type="interactions" value="48"/>
</dbReference>
<protein>
    <submittedName>
        <fullName evidence="14">Uncharacterized protein</fullName>
    </submittedName>
</protein>
<feature type="signal peptide" evidence="11">
    <location>
        <begin position="1"/>
        <end position="22"/>
    </location>
</feature>
<evidence type="ECO:0000256" key="4">
    <source>
        <dbReference type="ARBA" id="ARBA00022737"/>
    </source>
</evidence>
<dbReference type="eggNOG" id="KOG3510">
    <property type="taxonomic scope" value="Eukaryota"/>
</dbReference>
<evidence type="ECO:0000313" key="14">
    <source>
        <dbReference type="EMBL" id="EEN57248.1"/>
    </source>
</evidence>
<proteinExistence type="predicted"/>
<dbReference type="Gene3D" id="2.60.40.10">
    <property type="entry name" value="Immunoglobulins"/>
    <property type="match status" value="3"/>
</dbReference>
<dbReference type="PROSITE" id="PS50002">
    <property type="entry name" value="SH3"/>
    <property type="match status" value="1"/>
</dbReference>
<evidence type="ECO:0000256" key="6">
    <source>
        <dbReference type="ARBA" id="ARBA00023157"/>
    </source>
</evidence>
<name>C3YR06_BRAFL</name>
<evidence type="ECO:0000256" key="3">
    <source>
        <dbReference type="ARBA" id="ARBA00022729"/>
    </source>
</evidence>
<keyword evidence="6" id="KW-1015">Disulfide bond</keyword>
<dbReference type="InterPro" id="IPR036179">
    <property type="entry name" value="Ig-like_dom_sf"/>
</dbReference>
<dbReference type="SUPFAM" id="SSF48726">
    <property type="entry name" value="Immunoglobulin"/>
    <property type="match status" value="3"/>
</dbReference>
<reference evidence="14" key="1">
    <citation type="journal article" date="2008" name="Nature">
        <title>The amphioxus genome and the evolution of the chordate karyotype.</title>
        <authorList>
            <consortium name="US DOE Joint Genome Institute (JGI-PGF)"/>
            <person name="Putnam N.H."/>
            <person name="Butts T."/>
            <person name="Ferrier D.E.K."/>
            <person name="Furlong R.F."/>
            <person name="Hellsten U."/>
            <person name="Kawashima T."/>
            <person name="Robinson-Rechavi M."/>
            <person name="Shoguchi E."/>
            <person name="Terry A."/>
            <person name="Yu J.-K."/>
            <person name="Benito-Gutierrez E.L."/>
            <person name="Dubchak I."/>
            <person name="Garcia-Fernandez J."/>
            <person name="Gibson-Brown J.J."/>
            <person name="Grigoriev I.V."/>
            <person name="Horton A.C."/>
            <person name="de Jong P.J."/>
            <person name="Jurka J."/>
            <person name="Kapitonov V.V."/>
            <person name="Kohara Y."/>
            <person name="Kuroki Y."/>
            <person name="Lindquist E."/>
            <person name="Lucas S."/>
            <person name="Osoegawa K."/>
            <person name="Pennacchio L.A."/>
            <person name="Salamov A.A."/>
            <person name="Satou Y."/>
            <person name="Sauka-Spengler T."/>
            <person name="Schmutz J."/>
            <person name="Shin-I T."/>
            <person name="Toyoda A."/>
            <person name="Bronner-Fraser M."/>
            <person name="Fujiyama A."/>
            <person name="Holland L.Z."/>
            <person name="Holland P.W.H."/>
            <person name="Satoh N."/>
            <person name="Rokhsar D.S."/>
        </authorList>
    </citation>
    <scope>NUCLEOTIDE SEQUENCE [LARGE SCALE GENOMIC DNA]</scope>
    <source>
        <strain evidence="14">S238N-H82</strain>
        <tissue evidence="14">Testes</tissue>
    </source>
</reference>
<comment type="subcellular location">
    <subcellularLocation>
        <location evidence="1">Membrane</location>
    </subcellularLocation>
</comment>
<dbReference type="AlphaFoldDB" id="C3YR06"/>
<dbReference type="InterPro" id="IPR003598">
    <property type="entry name" value="Ig_sub2"/>
</dbReference>
<evidence type="ECO:0000259" key="13">
    <source>
        <dbReference type="PROSITE" id="PS50835"/>
    </source>
</evidence>
<dbReference type="InterPro" id="IPR001452">
    <property type="entry name" value="SH3_domain"/>
</dbReference>
<feature type="transmembrane region" description="Helical" evidence="10">
    <location>
        <begin position="307"/>
        <end position="334"/>
    </location>
</feature>
<dbReference type="GO" id="GO:0016020">
    <property type="term" value="C:membrane"/>
    <property type="evidence" value="ECO:0007669"/>
    <property type="project" value="UniProtKB-SubCell"/>
</dbReference>
<keyword evidence="4" id="KW-0677">Repeat</keyword>
<evidence type="ECO:0000256" key="11">
    <source>
        <dbReference type="SAM" id="SignalP"/>
    </source>
</evidence>
<dbReference type="InterPro" id="IPR003599">
    <property type="entry name" value="Ig_sub"/>
</dbReference>
<evidence type="ECO:0000256" key="10">
    <source>
        <dbReference type="SAM" id="Phobius"/>
    </source>
</evidence>
<dbReference type="CDD" id="cd00174">
    <property type="entry name" value="SH3"/>
    <property type="match status" value="1"/>
</dbReference>
<organism>
    <name type="scientific">Branchiostoma floridae</name>
    <name type="common">Florida lancelet</name>
    <name type="synonym">Amphioxus</name>
    <dbReference type="NCBI Taxonomy" id="7739"/>
    <lineage>
        <taxon>Eukaryota</taxon>
        <taxon>Metazoa</taxon>
        <taxon>Chordata</taxon>
        <taxon>Cephalochordata</taxon>
        <taxon>Leptocardii</taxon>
        <taxon>Amphioxiformes</taxon>
        <taxon>Branchiostomatidae</taxon>
        <taxon>Branchiostoma</taxon>
    </lineage>
</organism>
<dbReference type="SMART" id="SM00409">
    <property type="entry name" value="IG"/>
    <property type="match status" value="2"/>
</dbReference>
<dbReference type="InterPro" id="IPR036028">
    <property type="entry name" value="SH3-like_dom_sf"/>
</dbReference>
<dbReference type="PANTHER" id="PTHR23277:SF108">
    <property type="entry name" value="FASCICLIN-3"/>
    <property type="match status" value="1"/>
</dbReference>
<evidence type="ECO:0000256" key="8">
    <source>
        <dbReference type="PROSITE-ProRule" id="PRU00192"/>
    </source>
</evidence>
<keyword evidence="2 8" id="KW-0728">SH3 domain</keyword>
<dbReference type="PANTHER" id="PTHR23277">
    <property type="entry name" value="NECTIN-RELATED"/>
    <property type="match status" value="1"/>
</dbReference>
<dbReference type="InterPro" id="IPR013783">
    <property type="entry name" value="Ig-like_fold"/>
</dbReference>
<gene>
    <name evidence="14" type="ORF">BRAFLDRAFT_95016</name>
</gene>
<keyword evidence="5 10" id="KW-0472">Membrane</keyword>
<evidence type="ECO:0000259" key="12">
    <source>
        <dbReference type="PROSITE" id="PS50002"/>
    </source>
</evidence>
<evidence type="ECO:0000256" key="7">
    <source>
        <dbReference type="ARBA" id="ARBA00023180"/>
    </source>
</evidence>
<dbReference type="InterPro" id="IPR007110">
    <property type="entry name" value="Ig-like_dom"/>
</dbReference>
<dbReference type="Gene3D" id="2.30.30.40">
    <property type="entry name" value="SH3 Domains"/>
    <property type="match status" value="1"/>
</dbReference>
<evidence type="ECO:0000256" key="9">
    <source>
        <dbReference type="SAM" id="MobiDB-lite"/>
    </source>
</evidence>
<dbReference type="Pfam" id="PF13927">
    <property type="entry name" value="Ig_3"/>
    <property type="match status" value="1"/>
</dbReference>
<dbReference type="SMART" id="SM00326">
    <property type="entry name" value="SH3"/>
    <property type="match status" value="1"/>
</dbReference>
<feature type="domain" description="SH3" evidence="12">
    <location>
        <begin position="399"/>
        <end position="458"/>
    </location>
</feature>
<dbReference type="InterPro" id="IPR013106">
    <property type="entry name" value="Ig_V-set"/>
</dbReference>
<dbReference type="eggNOG" id="KOG4348">
    <property type="taxonomic scope" value="Eukaryota"/>
</dbReference>
<accession>C3YR06</accession>
<keyword evidence="3 11" id="KW-0732">Signal</keyword>
<keyword evidence="10" id="KW-1133">Transmembrane helix</keyword>
<dbReference type="SMART" id="SM00408">
    <property type="entry name" value="IGc2"/>
    <property type="match status" value="1"/>
</dbReference>
<dbReference type="PROSITE" id="PS50835">
    <property type="entry name" value="IG_LIKE"/>
    <property type="match status" value="1"/>
</dbReference>
<feature type="region of interest" description="Disordered" evidence="9">
    <location>
        <begin position="364"/>
        <end position="397"/>
    </location>
</feature>
<dbReference type="EMBL" id="GG666545">
    <property type="protein sequence ID" value="EEN57248.1"/>
    <property type="molecule type" value="Genomic_DNA"/>
</dbReference>
<sequence>MHVVWASATLLSFLLSLQAAQAQTGLQLTLPAKVNAIAGEDVVIPATYTTSRQLNLIEWIKRDSVDQKATQVYTYNPLLGNSKSYGQFAGRARIEDQASLRIMRAASGDAGRYFLKIMTDDLVTEEAITELVVLEVKVGPPGPLVVTSGKSVTLKCTVFNGRPNNITSLWWEKDNMPVEHLRLDGMKYTGGTMKMPSLVVRFVDRMDAGSVTRISESLIATADDVLTLECIADGYPLPNVTWTRDGVRLPCKPQNLPHNLRACSQVFDMLRMNDTGSYKCSATNGIGDGDTKALFVTVRPPTKGLDMFTIAIATGVLVGCLWLGLCLVLLGCYIRKRQHEKERNKFAFYYNLIGRGEGAIEDKTAATASTTDGPKPPDKPKMSPLNTGIGTLRKNKKGQDRRFARVLYPYSPTDENELQLDIDDVIEVLEGENGGWCLGYLKGRIGLFPSNYAVFLPTTEAQKRRLVELQQTTEQTDRRLEDFIYQTGVPPDGRRWYCNATDGTTIWLNVNWKVGSE</sequence>
<dbReference type="SUPFAM" id="SSF50044">
    <property type="entry name" value="SH3-domain"/>
    <property type="match status" value="1"/>
</dbReference>
<dbReference type="Pfam" id="PF07686">
    <property type="entry name" value="V-set"/>
    <property type="match status" value="1"/>
</dbReference>
<dbReference type="InParanoid" id="C3YR06"/>
<feature type="domain" description="Ig-like" evidence="13">
    <location>
        <begin position="196"/>
        <end position="297"/>
    </location>
</feature>
<feature type="chain" id="PRO_5002933960" evidence="11">
    <location>
        <begin position="23"/>
        <end position="517"/>
    </location>
</feature>
<evidence type="ECO:0000256" key="2">
    <source>
        <dbReference type="ARBA" id="ARBA00022443"/>
    </source>
</evidence>
<evidence type="ECO:0000256" key="1">
    <source>
        <dbReference type="ARBA" id="ARBA00004370"/>
    </source>
</evidence>
<evidence type="ECO:0000256" key="5">
    <source>
        <dbReference type="ARBA" id="ARBA00023136"/>
    </source>
</evidence>